<dbReference type="AlphaFoldDB" id="A0A1D2MYL6"/>
<protein>
    <submittedName>
        <fullName evidence="1">Uncharacterized protein</fullName>
    </submittedName>
</protein>
<reference evidence="1 2" key="1">
    <citation type="journal article" date="2016" name="Genome Biol. Evol.">
        <title>Gene Family Evolution Reflects Adaptation to Soil Environmental Stressors in the Genome of the Collembolan Orchesella cincta.</title>
        <authorList>
            <person name="Faddeeva-Vakhrusheva A."/>
            <person name="Derks M.F."/>
            <person name="Anvar S.Y."/>
            <person name="Agamennone V."/>
            <person name="Suring W."/>
            <person name="Smit S."/>
            <person name="van Straalen N.M."/>
            <person name="Roelofs D."/>
        </authorList>
    </citation>
    <scope>NUCLEOTIDE SEQUENCE [LARGE SCALE GENOMIC DNA]</scope>
    <source>
        <tissue evidence="1">Mixed pool</tissue>
    </source>
</reference>
<evidence type="ECO:0000313" key="2">
    <source>
        <dbReference type="Proteomes" id="UP000094527"/>
    </source>
</evidence>
<accession>A0A1D2MYL6</accession>
<sequence>MSKYSKPVITCLQQTINAALKRRPMGAQGFHGDTFNQGFGDFDTMKRAYGNLYDEMEKLKRRPEMTKSGFDSDLFNGGFGEFHPMKK</sequence>
<dbReference type="Proteomes" id="UP000094527">
    <property type="component" value="Unassembled WGS sequence"/>
</dbReference>
<proteinExistence type="predicted"/>
<gene>
    <name evidence="1" type="ORF">Ocin01_08537</name>
</gene>
<comment type="caution">
    <text evidence="1">The sequence shown here is derived from an EMBL/GenBank/DDBJ whole genome shotgun (WGS) entry which is preliminary data.</text>
</comment>
<dbReference type="OrthoDB" id="6348963at2759"/>
<name>A0A1D2MYL6_ORCCI</name>
<evidence type="ECO:0000313" key="1">
    <source>
        <dbReference type="EMBL" id="ODM98139.1"/>
    </source>
</evidence>
<keyword evidence="2" id="KW-1185">Reference proteome</keyword>
<dbReference type="EMBL" id="LJIJ01000379">
    <property type="protein sequence ID" value="ODM98139.1"/>
    <property type="molecule type" value="Genomic_DNA"/>
</dbReference>
<organism evidence="1 2">
    <name type="scientific">Orchesella cincta</name>
    <name type="common">Springtail</name>
    <name type="synonym">Podura cincta</name>
    <dbReference type="NCBI Taxonomy" id="48709"/>
    <lineage>
        <taxon>Eukaryota</taxon>
        <taxon>Metazoa</taxon>
        <taxon>Ecdysozoa</taxon>
        <taxon>Arthropoda</taxon>
        <taxon>Hexapoda</taxon>
        <taxon>Collembola</taxon>
        <taxon>Entomobryomorpha</taxon>
        <taxon>Entomobryoidea</taxon>
        <taxon>Orchesellidae</taxon>
        <taxon>Orchesellinae</taxon>
        <taxon>Orchesella</taxon>
    </lineage>
</organism>